<proteinExistence type="predicted"/>
<feature type="compositionally biased region" description="Polar residues" evidence="2">
    <location>
        <begin position="275"/>
        <end position="298"/>
    </location>
</feature>
<evidence type="ECO:0000313" key="3">
    <source>
        <dbReference type="EMBL" id="CAI2363428.1"/>
    </source>
</evidence>
<dbReference type="InterPro" id="IPR003409">
    <property type="entry name" value="MORN"/>
</dbReference>
<dbReference type="Pfam" id="PF02493">
    <property type="entry name" value="MORN"/>
    <property type="match status" value="10"/>
</dbReference>
<gene>
    <name evidence="3" type="ORF">ECRASSUSDP1_LOCUS4764</name>
</gene>
<dbReference type="SUPFAM" id="SSF82185">
    <property type="entry name" value="Histone H3 K4-specific methyltransferase SET7/9 N-terminal domain"/>
    <property type="match status" value="3"/>
</dbReference>
<evidence type="ECO:0000313" key="4">
    <source>
        <dbReference type="Proteomes" id="UP001295684"/>
    </source>
</evidence>
<name>A0AAD1UE05_EUPCR</name>
<sequence>MEINYENADYYGQVLATSETPTRSGKGVLKYHSGRVYQGYWANDQREGEGYEKFENGNIYKGNFQEGRAHGKGVYTWVSGECYEGEWVKGHKHGKGIWKGHDGEYFMGDWKRSKPHGYGMHIWKNGDRYEGEWQKGLKSGSGTDIFKNGDVYVGEYHEGKFNGKGKFVWSQGMAYEGEFKDGMRHGQGIWRESNSPNATSYEGSYFNDKKHGEGVYKWRSGSHYKGNFYNDQRDGYGEMYWIDGSSYKGQWEKGAQRGEGLMAYSDKEVKIVETNSSRNPSIANNELYNSNSLSQSENKAPPNHNLLSEGSLYNQSDHNQEHSLAYSDQKNSMKMKLINQNKQAFNTSNGRFRIDQIDEKIRETKSINYRNFIQIQEGNHKRILSKQFPRIPPMSQVTSNIDYESVAGSMMPRRNMNVNKILASTSHYTTPGGNRSFDISQQQRINTGNKSFGSLNQKRVLKNLKYRDLTTEPKAVIKILRKSRKKKNKGGHNFKIRSNSHVARSVFSNYTRETKNAYLGLSNNTKKKQISELYIKRKLSHRNPWRPSGLRDALFNKPK</sequence>
<comment type="caution">
    <text evidence="3">The sequence shown here is derived from an EMBL/GenBank/DDBJ whole genome shotgun (WGS) entry which is preliminary data.</text>
</comment>
<protein>
    <recommendedName>
        <fullName evidence="5">Phosphatidylinositol-4-phosphate 5-kinase</fullName>
    </recommendedName>
</protein>
<dbReference type="Gene3D" id="2.20.110.10">
    <property type="entry name" value="Histone H3 K4-specific methyltransferase SET7/9 N-terminal domain"/>
    <property type="match status" value="5"/>
</dbReference>
<evidence type="ECO:0008006" key="5">
    <source>
        <dbReference type="Google" id="ProtNLM"/>
    </source>
</evidence>
<reference evidence="3" key="1">
    <citation type="submission" date="2023-07" db="EMBL/GenBank/DDBJ databases">
        <authorList>
            <consortium name="AG Swart"/>
            <person name="Singh M."/>
            <person name="Singh A."/>
            <person name="Seah K."/>
            <person name="Emmerich C."/>
        </authorList>
    </citation>
    <scope>NUCLEOTIDE SEQUENCE</scope>
    <source>
        <strain evidence="3">DP1</strain>
    </source>
</reference>
<keyword evidence="4" id="KW-1185">Reference proteome</keyword>
<feature type="region of interest" description="Disordered" evidence="2">
    <location>
        <begin position="275"/>
        <end position="311"/>
    </location>
</feature>
<evidence type="ECO:0000256" key="1">
    <source>
        <dbReference type="ARBA" id="ARBA00022737"/>
    </source>
</evidence>
<accession>A0AAD1UE05</accession>
<dbReference type="PANTHER" id="PTHR43215">
    <property type="entry name" value="RADIAL SPOKE HEAD 1 HOMOLOG"/>
    <property type="match status" value="1"/>
</dbReference>
<dbReference type="FunFam" id="2.20.110.10:FF:000002">
    <property type="entry name" value="Phosphatidylinositol 4-phosphate 5-kinase 8"/>
    <property type="match status" value="1"/>
</dbReference>
<evidence type="ECO:0000256" key="2">
    <source>
        <dbReference type="SAM" id="MobiDB-lite"/>
    </source>
</evidence>
<dbReference type="Proteomes" id="UP001295684">
    <property type="component" value="Unassembled WGS sequence"/>
</dbReference>
<dbReference type="EMBL" id="CAMPGE010004578">
    <property type="protein sequence ID" value="CAI2363428.1"/>
    <property type="molecule type" value="Genomic_DNA"/>
</dbReference>
<keyword evidence="1" id="KW-0677">Repeat</keyword>
<organism evidence="3 4">
    <name type="scientific">Euplotes crassus</name>
    <dbReference type="NCBI Taxonomy" id="5936"/>
    <lineage>
        <taxon>Eukaryota</taxon>
        <taxon>Sar</taxon>
        <taxon>Alveolata</taxon>
        <taxon>Ciliophora</taxon>
        <taxon>Intramacronucleata</taxon>
        <taxon>Spirotrichea</taxon>
        <taxon>Hypotrichia</taxon>
        <taxon>Euplotida</taxon>
        <taxon>Euplotidae</taxon>
        <taxon>Moneuplotes</taxon>
    </lineage>
</organism>
<dbReference type="SMART" id="SM00698">
    <property type="entry name" value="MORN"/>
    <property type="match status" value="10"/>
</dbReference>
<dbReference type="AlphaFoldDB" id="A0AAD1UE05"/>
<dbReference type="PANTHER" id="PTHR43215:SF14">
    <property type="entry name" value="RADIAL SPOKE HEAD 1 HOMOLOG"/>
    <property type="match status" value="1"/>
</dbReference>